<dbReference type="PANTHER" id="PTHR47371:SF3">
    <property type="entry name" value="PHOSPHOGLYCEROL TRANSFERASE I"/>
    <property type="match status" value="1"/>
</dbReference>
<keyword evidence="4" id="KW-1003">Cell membrane</keyword>
<dbReference type="Pfam" id="PF00884">
    <property type="entry name" value="Sulfatase"/>
    <property type="match status" value="1"/>
</dbReference>
<evidence type="ECO:0000256" key="8">
    <source>
        <dbReference type="SAM" id="Phobius"/>
    </source>
</evidence>
<dbReference type="SUPFAM" id="SSF53649">
    <property type="entry name" value="Alkaline phosphatase-like"/>
    <property type="match status" value="1"/>
</dbReference>
<dbReference type="Gene3D" id="3.30.1120.80">
    <property type="match status" value="1"/>
</dbReference>
<feature type="transmembrane region" description="Helical" evidence="8">
    <location>
        <begin position="169"/>
        <end position="186"/>
    </location>
</feature>
<organism evidence="10 11">
    <name type="scientific">Hyalomma marginatum</name>
    <dbReference type="NCBI Taxonomy" id="34627"/>
    <lineage>
        <taxon>Eukaryota</taxon>
        <taxon>Metazoa</taxon>
        <taxon>Ecdysozoa</taxon>
        <taxon>Arthropoda</taxon>
        <taxon>Chelicerata</taxon>
        <taxon>Arachnida</taxon>
        <taxon>Acari</taxon>
        <taxon>Parasitiformes</taxon>
        <taxon>Ixodida</taxon>
        <taxon>Ixodoidea</taxon>
        <taxon>Ixodidae</taxon>
        <taxon>Hyalomminae</taxon>
        <taxon>Hyalomma</taxon>
    </lineage>
</organism>
<comment type="cofactor">
    <cofactor evidence="1">
        <name>Ca(2+)</name>
        <dbReference type="ChEBI" id="CHEBI:29108"/>
    </cofactor>
</comment>
<accession>A0A8S4C338</accession>
<evidence type="ECO:0000313" key="11">
    <source>
        <dbReference type="Proteomes" id="UP000837675"/>
    </source>
</evidence>
<reference evidence="10" key="1">
    <citation type="submission" date="2021-06" db="EMBL/GenBank/DDBJ databases">
        <authorList>
            <person name="Nardi T."/>
            <person name="Nardi T."/>
        </authorList>
    </citation>
    <scope>NUCLEOTIDE SEQUENCE</scope>
</reference>
<dbReference type="PIRSF" id="PIRSF005091">
    <property type="entry name" value="Mmb_sulf_HI1246"/>
    <property type="match status" value="1"/>
</dbReference>
<dbReference type="GO" id="GO:0005886">
    <property type="term" value="C:plasma membrane"/>
    <property type="evidence" value="ECO:0007669"/>
    <property type="project" value="UniProtKB-SubCell"/>
</dbReference>
<comment type="subcellular location">
    <subcellularLocation>
        <location evidence="2">Cell membrane</location>
        <topology evidence="2">Multi-pass membrane protein</topology>
    </subcellularLocation>
</comment>
<gene>
    <name evidence="10" type="ORF">MHYMCMPASI_01101</name>
</gene>
<evidence type="ECO:0000256" key="7">
    <source>
        <dbReference type="ARBA" id="ARBA00023136"/>
    </source>
</evidence>
<feature type="transmembrane region" description="Helical" evidence="8">
    <location>
        <begin position="55"/>
        <end position="74"/>
    </location>
</feature>
<evidence type="ECO:0000256" key="4">
    <source>
        <dbReference type="ARBA" id="ARBA00022475"/>
    </source>
</evidence>
<comment type="similarity">
    <text evidence="3">Belongs to the sulfatase family.</text>
</comment>
<dbReference type="InterPro" id="IPR017850">
    <property type="entry name" value="Alkaline_phosphatase_core_sf"/>
</dbReference>
<evidence type="ECO:0000259" key="9">
    <source>
        <dbReference type="Pfam" id="PF00884"/>
    </source>
</evidence>
<dbReference type="PANTHER" id="PTHR47371">
    <property type="entry name" value="LIPOTEICHOIC ACID SYNTHASE"/>
    <property type="match status" value="1"/>
</dbReference>
<dbReference type="AlphaFoldDB" id="A0A8S4C338"/>
<evidence type="ECO:0000256" key="6">
    <source>
        <dbReference type="ARBA" id="ARBA00022989"/>
    </source>
</evidence>
<keyword evidence="5 8" id="KW-0812">Transmembrane</keyword>
<dbReference type="InterPro" id="IPR012160">
    <property type="entry name" value="LtaS-like"/>
</dbReference>
<evidence type="ECO:0000256" key="2">
    <source>
        <dbReference type="ARBA" id="ARBA00004651"/>
    </source>
</evidence>
<name>A0A8S4C338_9ACAR</name>
<dbReference type="Gene3D" id="3.40.720.10">
    <property type="entry name" value="Alkaline Phosphatase, subunit A"/>
    <property type="match status" value="1"/>
</dbReference>
<dbReference type="EMBL" id="CAJVAF010000345">
    <property type="protein sequence ID" value="CAG7599470.1"/>
    <property type="molecule type" value="Genomic_DNA"/>
</dbReference>
<feature type="transmembrane region" description="Helical" evidence="8">
    <location>
        <begin position="136"/>
        <end position="157"/>
    </location>
</feature>
<feature type="transmembrane region" description="Helical" evidence="8">
    <location>
        <begin position="12"/>
        <end position="35"/>
    </location>
</feature>
<evidence type="ECO:0000256" key="3">
    <source>
        <dbReference type="ARBA" id="ARBA00008779"/>
    </source>
</evidence>
<evidence type="ECO:0000256" key="1">
    <source>
        <dbReference type="ARBA" id="ARBA00001913"/>
    </source>
</evidence>
<evidence type="ECO:0000313" key="10">
    <source>
        <dbReference type="EMBL" id="CAG7599470.1"/>
    </source>
</evidence>
<protein>
    <submittedName>
        <fullName evidence="10">Alkaline phosphatase family protein</fullName>
    </submittedName>
</protein>
<proteinExistence type="inferred from homology"/>
<evidence type="ECO:0000256" key="5">
    <source>
        <dbReference type="ARBA" id="ARBA00022692"/>
    </source>
</evidence>
<keyword evidence="11" id="KW-1185">Reference proteome</keyword>
<dbReference type="InterPro" id="IPR000917">
    <property type="entry name" value="Sulfatase_N"/>
</dbReference>
<dbReference type="Proteomes" id="UP000837675">
    <property type="component" value="Unassembled WGS sequence"/>
</dbReference>
<keyword evidence="7 8" id="KW-0472">Membrane</keyword>
<feature type="transmembrane region" description="Helical" evidence="8">
    <location>
        <begin position="86"/>
        <end position="107"/>
    </location>
</feature>
<feature type="domain" description="Sulfatase N-terminal" evidence="9">
    <location>
        <begin position="263"/>
        <end position="530"/>
    </location>
</feature>
<comment type="caution">
    <text evidence="10">The sequence shown here is derived from an EMBL/GenBank/DDBJ whole genome shotgun (WGS) entry which is preliminary data.</text>
</comment>
<sequence length="617" mass="71659">MYKLAEFFKTFRVEFSLFFFIQLALKLYLLIISGIDSISFLNYITIFGYGFLYDLVTFGWILLVLSLTTLIWLPQEEIIIFKILRFFVFFTFIFIIFLAATSEIIFWCEFKSRFNFIAVDYLVYTDEVIKNLMQSYAFIEILIGLSIGSLITAIVLFKFLKTTINSSRLLPFVMVALFNFISYSFVNNDLVNSDNRYINEISKNGLYSLFSAYFHNDLSYEEFYTTLDEPTRFNILQSKFKQDFHKGSIIRSIKSSAKEKKHNIVIITVESLSAEFLSAFGNTLNITPYLDDLKDKSVFFTNVYATGTRTVYGLAAITLSMPPIPGNSIVRRPENEDMFSLGGVLKTKGYHNQFVYGGFGYFDNMNYFFQNNGYQIIDRANFKSEEVTFSNAWGVCDEDLLNKALKEIDILYEKSLPFFQMIMTTTNHRPFTFPAGRIDLTTQKRESAVKYTDYAIGKFLEEAKKKPWFDNTIFVIIADHAASSCGKIALDPNKHHIPLFLYAPKILTPKIISHLSSQIDLAPTLLGILNMEYETKFYGFDLLREDPNRAFISNYREMGYIEDDKMVILSPTRQKKFFIKDNEEQFVALEEEDKNLLETAISYFQTATNWRLYSKKH</sequence>
<dbReference type="CDD" id="cd16015">
    <property type="entry name" value="LTA_synthase"/>
    <property type="match status" value="1"/>
</dbReference>
<keyword evidence="6 8" id="KW-1133">Transmembrane helix</keyword>
<dbReference type="InterPro" id="IPR050448">
    <property type="entry name" value="OpgB/LTA_synthase_biosynth"/>
</dbReference>